<accession>A0ABY5WDS4</accession>
<gene>
    <name evidence="1" type="ORF">Dfulv_19480</name>
</gene>
<organism evidence="1 2">
    <name type="scientific">Dactylosporangium fulvum</name>
    <dbReference type="NCBI Taxonomy" id="53359"/>
    <lineage>
        <taxon>Bacteria</taxon>
        <taxon>Bacillati</taxon>
        <taxon>Actinomycetota</taxon>
        <taxon>Actinomycetes</taxon>
        <taxon>Micromonosporales</taxon>
        <taxon>Micromonosporaceae</taxon>
        <taxon>Dactylosporangium</taxon>
    </lineage>
</organism>
<reference evidence="1" key="1">
    <citation type="submission" date="2021-04" db="EMBL/GenBank/DDBJ databases">
        <authorList>
            <person name="Hartkoorn R.C."/>
            <person name="Beaudoing E."/>
            <person name="Hot D."/>
        </authorList>
    </citation>
    <scope>NUCLEOTIDE SEQUENCE</scope>
    <source>
        <strain evidence="1">NRRL B-16292</strain>
    </source>
</reference>
<sequence length="46" mass="5179">MGRVAHREDVPAEVAERHAAVVLTALGQALDDESYRHLTERLLREP</sequence>
<evidence type="ECO:0000313" key="2">
    <source>
        <dbReference type="Proteomes" id="UP001059617"/>
    </source>
</evidence>
<keyword evidence="2" id="KW-1185">Reference proteome</keyword>
<proteinExistence type="predicted"/>
<evidence type="ECO:0000313" key="1">
    <source>
        <dbReference type="EMBL" id="UWP87479.1"/>
    </source>
</evidence>
<dbReference type="EMBL" id="CP073720">
    <property type="protein sequence ID" value="UWP87479.1"/>
    <property type="molecule type" value="Genomic_DNA"/>
</dbReference>
<protein>
    <submittedName>
        <fullName evidence="1">Uncharacterized protein</fullName>
    </submittedName>
</protein>
<dbReference type="Proteomes" id="UP001059617">
    <property type="component" value="Chromosome"/>
</dbReference>
<reference evidence="1" key="2">
    <citation type="submission" date="2022-09" db="EMBL/GenBank/DDBJ databases">
        <title>Biosynthetic gene clusters of Dactylosporangioum fulvum.</title>
        <authorList>
            <person name="Caradec T."/>
        </authorList>
    </citation>
    <scope>NUCLEOTIDE SEQUENCE</scope>
    <source>
        <strain evidence="1">NRRL B-16292</strain>
    </source>
</reference>
<name>A0ABY5WDS4_9ACTN</name>